<evidence type="ECO:0000256" key="5">
    <source>
        <dbReference type="ARBA" id="ARBA00023040"/>
    </source>
</evidence>
<dbReference type="FunFam" id="1.20.1070.10:FF:000356">
    <property type="entry name" value="Predicted protein"/>
    <property type="match status" value="1"/>
</dbReference>
<dbReference type="EMBL" id="DS469700">
    <property type="protein sequence ID" value="EDO35382.1"/>
    <property type="molecule type" value="Genomic_DNA"/>
</dbReference>
<dbReference type="PRINTS" id="PR00237">
    <property type="entry name" value="GPCRRHODOPSN"/>
</dbReference>
<dbReference type="PhylomeDB" id="A7SLN8"/>
<dbReference type="PANTHER" id="PTHR24229:SF40">
    <property type="entry name" value="ALLATOSTATIN C RECEPTOR 1-RELATED"/>
    <property type="match status" value="1"/>
</dbReference>
<evidence type="ECO:0000256" key="8">
    <source>
        <dbReference type="ARBA" id="ARBA00023224"/>
    </source>
</evidence>
<dbReference type="OMA" id="RIAXILL"/>
<feature type="transmembrane region" description="Helical" evidence="10">
    <location>
        <begin position="29"/>
        <end position="56"/>
    </location>
</feature>
<evidence type="ECO:0000313" key="13">
    <source>
        <dbReference type="Proteomes" id="UP000001593"/>
    </source>
</evidence>
<evidence type="ECO:0000256" key="9">
    <source>
        <dbReference type="RuleBase" id="RU000688"/>
    </source>
</evidence>
<feature type="transmembrane region" description="Helical" evidence="10">
    <location>
        <begin position="112"/>
        <end position="131"/>
    </location>
</feature>
<dbReference type="PROSITE" id="PS50262">
    <property type="entry name" value="G_PROTEIN_RECEP_F1_2"/>
    <property type="match status" value="1"/>
</dbReference>
<dbReference type="GO" id="GO:0043005">
    <property type="term" value="C:neuron projection"/>
    <property type="evidence" value="ECO:0000318"/>
    <property type="project" value="GO_Central"/>
</dbReference>
<keyword evidence="4 10" id="KW-1133">Transmembrane helix</keyword>
<comment type="similarity">
    <text evidence="9">Belongs to the G-protein coupled receptor 1 family.</text>
</comment>
<dbReference type="Proteomes" id="UP000001593">
    <property type="component" value="Unassembled WGS sequence"/>
</dbReference>
<evidence type="ECO:0000256" key="10">
    <source>
        <dbReference type="SAM" id="Phobius"/>
    </source>
</evidence>
<keyword evidence="7 9" id="KW-0675">Receptor</keyword>
<sequence>MASFFGVNFTGSNVSEKNGESSEESQQDIALATIVPLAVILFCGIVSNATVIVLVLAKMVPKKTTNLFVLNMSAADLVTLVLNIPWALMVYLTRNTHWAGGVIGDATCRMVIWLYNSTDWVSLITLLIISIERFKAVSSIAQRSNRSLLVKVSLISLSWSLPGLLNVPMLLICGVEKGTNLCDCSFTKSTAAYYVATNGLYVCLVISIISINLVIIRKLVRTQVAMNLPEAQREKRLRSFRSAVRMVLCSLLLFVFCTSPIYTLNTLLRLVFIGEIPLTNKMTTMQVYDALNIVFYVNAAFGPVIYFIFLDDFRKALGEVLRDIVRCQKTRANEEVQSEQPLEPRQSTLRTHGSYTNKISAEENYEAAHSDSRL</sequence>
<dbReference type="InterPro" id="IPR000276">
    <property type="entry name" value="GPCR_Rhodpsn"/>
</dbReference>
<dbReference type="GO" id="GO:0005886">
    <property type="term" value="C:plasma membrane"/>
    <property type="evidence" value="ECO:0000318"/>
    <property type="project" value="GO_Central"/>
</dbReference>
<evidence type="ECO:0000256" key="4">
    <source>
        <dbReference type="ARBA" id="ARBA00022989"/>
    </source>
</evidence>
<evidence type="ECO:0000256" key="3">
    <source>
        <dbReference type="ARBA" id="ARBA00022692"/>
    </source>
</evidence>
<dbReference type="GO" id="GO:0004930">
    <property type="term" value="F:G protein-coupled receptor activity"/>
    <property type="evidence" value="ECO:0000318"/>
    <property type="project" value="GO_Central"/>
</dbReference>
<keyword evidence="6 10" id="KW-0472">Membrane</keyword>
<dbReference type="SUPFAM" id="SSF81321">
    <property type="entry name" value="Family A G protein-coupled receptor-like"/>
    <property type="match status" value="1"/>
</dbReference>
<proteinExistence type="inferred from homology"/>
<dbReference type="CDD" id="cd00637">
    <property type="entry name" value="7tm_classA_rhodopsin-like"/>
    <property type="match status" value="1"/>
</dbReference>
<reference evidence="12 13" key="1">
    <citation type="journal article" date="2007" name="Science">
        <title>Sea anemone genome reveals ancestral eumetazoan gene repertoire and genomic organization.</title>
        <authorList>
            <person name="Putnam N.H."/>
            <person name="Srivastava M."/>
            <person name="Hellsten U."/>
            <person name="Dirks B."/>
            <person name="Chapman J."/>
            <person name="Salamov A."/>
            <person name="Terry A."/>
            <person name="Shapiro H."/>
            <person name="Lindquist E."/>
            <person name="Kapitonov V.V."/>
            <person name="Jurka J."/>
            <person name="Genikhovich G."/>
            <person name="Grigoriev I.V."/>
            <person name="Lucas S.M."/>
            <person name="Steele R.E."/>
            <person name="Finnerty J.R."/>
            <person name="Technau U."/>
            <person name="Martindale M.Q."/>
            <person name="Rokhsar D.S."/>
        </authorList>
    </citation>
    <scope>NUCLEOTIDE SEQUENCE [LARGE SCALE GENOMIC DNA]</scope>
    <source>
        <strain evidence="13">CH2 X CH6</strain>
    </source>
</reference>
<dbReference type="AlphaFoldDB" id="A7SLN8"/>
<dbReference type="Gene3D" id="1.20.1070.10">
    <property type="entry name" value="Rhodopsin 7-helix transmembrane proteins"/>
    <property type="match status" value="1"/>
</dbReference>
<keyword evidence="3 9" id="KW-0812">Transmembrane</keyword>
<protein>
    <recommendedName>
        <fullName evidence="11">G-protein coupled receptors family 1 profile domain-containing protein</fullName>
    </recommendedName>
</protein>
<accession>A7SLN8</accession>
<feature type="transmembrane region" description="Helical" evidence="10">
    <location>
        <begin position="152"/>
        <end position="172"/>
    </location>
</feature>
<comment type="subcellular location">
    <subcellularLocation>
        <location evidence="1">Cell membrane</location>
        <topology evidence="1">Multi-pass membrane protein</topology>
    </subcellularLocation>
</comment>
<feature type="transmembrane region" description="Helical" evidence="10">
    <location>
        <begin position="243"/>
        <end position="262"/>
    </location>
</feature>
<dbReference type="FunCoup" id="A7SLN8">
    <property type="interactions" value="134"/>
</dbReference>
<dbReference type="KEGG" id="nve:5506793"/>
<feature type="transmembrane region" description="Helical" evidence="10">
    <location>
        <begin position="290"/>
        <end position="309"/>
    </location>
</feature>
<dbReference type="InParanoid" id="A7SLN8"/>
<keyword evidence="2" id="KW-1003">Cell membrane</keyword>
<evidence type="ECO:0000256" key="6">
    <source>
        <dbReference type="ARBA" id="ARBA00023136"/>
    </source>
</evidence>
<dbReference type="PROSITE" id="PS00237">
    <property type="entry name" value="G_PROTEIN_RECEP_F1_1"/>
    <property type="match status" value="1"/>
</dbReference>
<keyword evidence="5 9" id="KW-0297">G-protein coupled receptor</keyword>
<dbReference type="Pfam" id="PF00001">
    <property type="entry name" value="7tm_1"/>
    <property type="match status" value="1"/>
</dbReference>
<evidence type="ECO:0000259" key="11">
    <source>
        <dbReference type="PROSITE" id="PS50262"/>
    </source>
</evidence>
<dbReference type="PANTHER" id="PTHR24229">
    <property type="entry name" value="NEUROPEPTIDES RECEPTOR"/>
    <property type="match status" value="1"/>
</dbReference>
<dbReference type="STRING" id="45351.A7SLN8"/>
<feature type="transmembrane region" description="Helical" evidence="10">
    <location>
        <begin position="68"/>
        <end position="92"/>
    </location>
</feature>
<name>A7SLN8_NEMVE</name>
<evidence type="ECO:0000256" key="1">
    <source>
        <dbReference type="ARBA" id="ARBA00004651"/>
    </source>
</evidence>
<dbReference type="eggNOG" id="KOG3656">
    <property type="taxonomic scope" value="Eukaryota"/>
</dbReference>
<evidence type="ECO:0000313" key="12">
    <source>
        <dbReference type="EMBL" id="EDO35382.1"/>
    </source>
</evidence>
<dbReference type="GO" id="GO:0042277">
    <property type="term" value="F:peptide binding"/>
    <property type="evidence" value="ECO:0000318"/>
    <property type="project" value="GO_Central"/>
</dbReference>
<evidence type="ECO:0000256" key="7">
    <source>
        <dbReference type="ARBA" id="ARBA00023170"/>
    </source>
</evidence>
<dbReference type="HOGENOM" id="CLU_009579_6_0_1"/>
<keyword evidence="8 9" id="KW-0807">Transducer</keyword>
<dbReference type="InterPro" id="IPR017452">
    <property type="entry name" value="GPCR_Rhodpsn_7TM"/>
</dbReference>
<feature type="transmembrane region" description="Helical" evidence="10">
    <location>
        <begin position="192"/>
        <end position="216"/>
    </location>
</feature>
<keyword evidence="13" id="KW-1185">Reference proteome</keyword>
<gene>
    <name evidence="12" type="ORF">NEMVEDRAFT_v1g214208</name>
</gene>
<feature type="domain" description="G-protein coupled receptors family 1 profile" evidence="11">
    <location>
        <begin position="47"/>
        <end position="306"/>
    </location>
</feature>
<organism evidence="12 13">
    <name type="scientific">Nematostella vectensis</name>
    <name type="common">Starlet sea anemone</name>
    <dbReference type="NCBI Taxonomy" id="45351"/>
    <lineage>
        <taxon>Eukaryota</taxon>
        <taxon>Metazoa</taxon>
        <taxon>Cnidaria</taxon>
        <taxon>Anthozoa</taxon>
        <taxon>Hexacorallia</taxon>
        <taxon>Actiniaria</taxon>
        <taxon>Edwardsiidae</taxon>
        <taxon>Nematostella</taxon>
    </lineage>
</organism>
<evidence type="ECO:0000256" key="2">
    <source>
        <dbReference type="ARBA" id="ARBA00022475"/>
    </source>
</evidence>